<evidence type="ECO:0000313" key="3">
    <source>
        <dbReference type="EMBL" id="MDO1536325.1"/>
    </source>
</evidence>
<dbReference type="EMBL" id="JAUKVY010000027">
    <property type="protein sequence ID" value="MDO1536325.1"/>
    <property type="molecule type" value="Genomic_DNA"/>
</dbReference>
<dbReference type="RefSeq" id="WP_301814335.1">
    <property type="nucleotide sequence ID" value="NZ_JAUJZH010000027.1"/>
</dbReference>
<feature type="domain" description="Phosphoadenosine phosphosulphate reductase" evidence="2">
    <location>
        <begin position="17"/>
        <end position="96"/>
    </location>
</feature>
<evidence type="ECO:0000313" key="4">
    <source>
        <dbReference type="Proteomes" id="UP001169027"/>
    </source>
</evidence>
<dbReference type="Gene3D" id="3.40.50.620">
    <property type="entry name" value="HUPs"/>
    <property type="match status" value="1"/>
</dbReference>
<sequence length="194" mass="21881">MVTDLLFSTNDPKFQNQRTLVVTGERAEESSSRARYATFEQHRADGRGGKFARHIDHWRAVHSWSEARVWQIIERFSLQVHPAYELGYGRVSCQFCVFGSKNQWATNRAIAPRAFGRVAAYEHDFGVTIDRKLTIDAMADLGVPYPAAVGTWVERAMASTWDAPIVVETGNSQPERSARAAALPEEEHEHDHPS</sequence>
<dbReference type="InterPro" id="IPR002500">
    <property type="entry name" value="PAPS_reduct_dom"/>
</dbReference>
<evidence type="ECO:0000259" key="2">
    <source>
        <dbReference type="Pfam" id="PF01507"/>
    </source>
</evidence>
<dbReference type="Pfam" id="PF01507">
    <property type="entry name" value="PAPS_reduct"/>
    <property type="match status" value="1"/>
</dbReference>
<keyword evidence="4" id="KW-1185">Reference proteome</keyword>
<dbReference type="SUPFAM" id="SSF52402">
    <property type="entry name" value="Adenine nucleotide alpha hydrolases-like"/>
    <property type="match status" value="1"/>
</dbReference>
<accession>A0ABT8SC58</accession>
<proteinExistence type="predicted"/>
<feature type="region of interest" description="Disordered" evidence="1">
    <location>
        <begin position="168"/>
        <end position="194"/>
    </location>
</feature>
<name>A0ABT8SC58_9BURK</name>
<dbReference type="InterPro" id="IPR014729">
    <property type="entry name" value="Rossmann-like_a/b/a_fold"/>
</dbReference>
<comment type="caution">
    <text evidence="3">The sequence shown here is derived from an EMBL/GenBank/DDBJ whole genome shotgun (WGS) entry which is preliminary data.</text>
</comment>
<gene>
    <name evidence="3" type="ORF">Q2T77_28965</name>
</gene>
<reference evidence="3" key="1">
    <citation type="submission" date="2023-06" db="EMBL/GenBank/DDBJ databases">
        <authorList>
            <person name="Jiang Y."/>
            <person name="Liu Q."/>
        </authorList>
    </citation>
    <scope>NUCLEOTIDE SEQUENCE</scope>
    <source>
        <strain evidence="3">CGMCC 1.12090</strain>
    </source>
</reference>
<organism evidence="3 4">
    <name type="scientific">Variovorax ginsengisoli</name>
    <dbReference type="NCBI Taxonomy" id="363844"/>
    <lineage>
        <taxon>Bacteria</taxon>
        <taxon>Pseudomonadati</taxon>
        <taxon>Pseudomonadota</taxon>
        <taxon>Betaproteobacteria</taxon>
        <taxon>Burkholderiales</taxon>
        <taxon>Comamonadaceae</taxon>
        <taxon>Variovorax</taxon>
    </lineage>
</organism>
<dbReference type="Proteomes" id="UP001169027">
    <property type="component" value="Unassembled WGS sequence"/>
</dbReference>
<feature type="compositionally biased region" description="Basic and acidic residues" evidence="1">
    <location>
        <begin position="185"/>
        <end position="194"/>
    </location>
</feature>
<protein>
    <submittedName>
        <fullName evidence="3">Phosphoadenosine phosphosulfate reductase family protein</fullName>
    </submittedName>
</protein>
<evidence type="ECO:0000256" key="1">
    <source>
        <dbReference type="SAM" id="MobiDB-lite"/>
    </source>
</evidence>